<dbReference type="EMBL" id="CAJVPY010001338">
    <property type="protein sequence ID" value="CAG8517504.1"/>
    <property type="molecule type" value="Genomic_DNA"/>
</dbReference>
<evidence type="ECO:0000313" key="1">
    <source>
        <dbReference type="EMBL" id="CAG8517504.1"/>
    </source>
</evidence>
<gene>
    <name evidence="1" type="ORF">DERYTH_LOCUS3701</name>
</gene>
<dbReference type="OrthoDB" id="3068380at2759"/>
<keyword evidence="2" id="KW-1185">Reference proteome</keyword>
<feature type="non-terminal residue" evidence="1">
    <location>
        <position position="56"/>
    </location>
</feature>
<accession>A0A9N9A563</accession>
<dbReference type="Proteomes" id="UP000789405">
    <property type="component" value="Unassembled WGS sequence"/>
</dbReference>
<name>A0A9N9A563_9GLOM</name>
<protein>
    <submittedName>
        <fullName evidence="1">14007_t:CDS:1</fullName>
    </submittedName>
</protein>
<evidence type="ECO:0000313" key="2">
    <source>
        <dbReference type="Proteomes" id="UP000789405"/>
    </source>
</evidence>
<sequence length="56" mass="6387">MLLALANEEVLQGIVESLLLLKYHIPQLRLVMNSHKERGEGRFGFLDMFMVGENGQ</sequence>
<dbReference type="AlphaFoldDB" id="A0A9N9A563"/>
<organism evidence="1 2">
    <name type="scientific">Dentiscutata erythropus</name>
    <dbReference type="NCBI Taxonomy" id="1348616"/>
    <lineage>
        <taxon>Eukaryota</taxon>
        <taxon>Fungi</taxon>
        <taxon>Fungi incertae sedis</taxon>
        <taxon>Mucoromycota</taxon>
        <taxon>Glomeromycotina</taxon>
        <taxon>Glomeromycetes</taxon>
        <taxon>Diversisporales</taxon>
        <taxon>Gigasporaceae</taxon>
        <taxon>Dentiscutata</taxon>
    </lineage>
</organism>
<proteinExistence type="predicted"/>
<reference evidence="1" key="1">
    <citation type="submission" date="2021-06" db="EMBL/GenBank/DDBJ databases">
        <authorList>
            <person name="Kallberg Y."/>
            <person name="Tangrot J."/>
            <person name="Rosling A."/>
        </authorList>
    </citation>
    <scope>NUCLEOTIDE SEQUENCE</scope>
    <source>
        <strain evidence="1">MA453B</strain>
    </source>
</reference>
<comment type="caution">
    <text evidence="1">The sequence shown here is derived from an EMBL/GenBank/DDBJ whole genome shotgun (WGS) entry which is preliminary data.</text>
</comment>